<feature type="compositionally biased region" description="Gly residues" evidence="2">
    <location>
        <begin position="1"/>
        <end position="23"/>
    </location>
</feature>
<dbReference type="AlphaFoldDB" id="X6M753"/>
<name>X6M753_RETFI</name>
<reference evidence="4 5" key="1">
    <citation type="journal article" date="2013" name="Curr. Biol.">
        <title>The Genome of the Foraminiferan Reticulomyxa filosa.</title>
        <authorList>
            <person name="Glockner G."/>
            <person name="Hulsmann N."/>
            <person name="Schleicher M."/>
            <person name="Noegel A.A."/>
            <person name="Eichinger L."/>
            <person name="Gallinger C."/>
            <person name="Pawlowski J."/>
            <person name="Sierra R."/>
            <person name="Euteneuer U."/>
            <person name="Pillet L."/>
            <person name="Moustafa A."/>
            <person name="Platzer M."/>
            <person name="Groth M."/>
            <person name="Szafranski K."/>
            <person name="Schliwa M."/>
        </authorList>
    </citation>
    <scope>NUCLEOTIDE SEQUENCE [LARGE SCALE GENOMIC DNA]</scope>
</reference>
<comment type="caution">
    <text evidence="4">The sequence shown here is derived from an EMBL/GenBank/DDBJ whole genome shotgun (WGS) entry which is preliminary data.</text>
</comment>
<keyword evidence="1" id="KW-0175">Coiled coil</keyword>
<accession>X6M753</accession>
<sequence>GIGIGIGIDIGRGGGGGGGGGVGMRIQKKRGRQRQDDERSSSSAGTYDSSSSSSSTSSDEGSEDEEEEVVIGRGVNADDNNGPSGNGMPMGDPSMSVTMSMASEKSTGNGNTFMITHSDSGITNASALNTPTGMNTNTSGGAGVGVATIIFGNKYGQDTTFKKGKGKKHVGMQAMAKRRAQKGAKKKKSANKKQNKMYRLYKKLWREWQANDDALLAHTTIGTGFEMEMDHLLQEFSDESENDDAITPVTAAGGGSGSGGGGGGSGASDNPKMPEEMRWLKEMMSSQNKWTQEEINEKLERLQDQRKLKKLLQKDKLKDNMQNLREQRQNDHRAVIIRRQKHAFNCELAKIKSCTHFMKGYVKNRHEHSGHVNSLNARSQQNEDLNNDTDVEDGGDKKKDFDSGAQLSASAPASNRVGGGGGGNEFDIQEWNFETMLLEMYELQLLRNRQRIKAEKNFRNYRKKTKYRDEKRTQPSYYDYMMKSYELQTYTIDSEEDEMIVGNRNISQSYKHIYQKKSNVVFLWDWNNRHCVTRFEQIRKMIVSMMRELGVIRIDVALYTYTYRNINIFIYLYLYIYIYIYIYIFIFIYLYLYIYIYIFIFIYDLYFYFYSIYHD</sequence>
<feature type="non-terminal residue" evidence="4">
    <location>
        <position position="1"/>
    </location>
</feature>
<feature type="region of interest" description="Disordered" evidence="2">
    <location>
        <begin position="237"/>
        <end position="273"/>
    </location>
</feature>
<protein>
    <submittedName>
        <fullName evidence="4">Uncharacterized protein</fullName>
    </submittedName>
</protein>
<feature type="region of interest" description="Disordered" evidence="2">
    <location>
        <begin position="368"/>
        <end position="421"/>
    </location>
</feature>
<feature type="compositionally biased region" description="Polar residues" evidence="2">
    <location>
        <begin position="371"/>
        <end position="384"/>
    </location>
</feature>
<feature type="compositionally biased region" description="Acidic residues" evidence="2">
    <location>
        <begin position="60"/>
        <end position="69"/>
    </location>
</feature>
<keyword evidence="5" id="KW-1185">Reference proteome</keyword>
<evidence type="ECO:0000313" key="4">
    <source>
        <dbReference type="EMBL" id="ETO09446.1"/>
    </source>
</evidence>
<feature type="compositionally biased region" description="Low complexity" evidence="2">
    <location>
        <begin position="41"/>
        <end position="59"/>
    </location>
</feature>
<evidence type="ECO:0000313" key="5">
    <source>
        <dbReference type="Proteomes" id="UP000023152"/>
    </source>
</evidence>
<dbReference type="Proteomes" id="UP000023152">
    <property type="component" value="Unassembled WGS sequence"/>
</dbReference>
<feature type="transmembrane region" description="Helical" evidence="3">
    <location>
        <begin position="568"/>
        <end position="588"/>
    </location>
</feature>
<keyword evidence="3" id="KW-1133">Transmembrane helix</keyword>
<proteinExistence type="predicted"/>
<feature type="coiled-coil region" evidence="1">
    <location>
        <begin position="292"/>
        <end position="334"/>
    </location>
</feature>
<gene>
    <name evidence="4" type="ORF">RFI_27930</name>
</gene>
<organism evidence="4 5">
    <name type="scientific">Reticulomyxa filosa</name>
    <dbReference type="NCBI Taxonomy" id="46433"/>
    <lineage>
        <taxon>Eukaryota</taxon>
        <taxon>Sar</taxon>
        <taxon>Rhizaria</taxon>
        <taxon>Retaria</taxon>
        <taxon>Foraminifera</taxon>
        <taxon>Monothalamids</taxon>
        <taxon>Reticulomyxidae</taxon>
        <taxon>Reticulomyxa</taxon>
    </lineage>
</organism>
<dbReference type="EMBL" id="ASPP01024061">
    <property type="protein sequence ID" value="ETO09446.1"/>
    <property type="molecule type" value="Genomic_DNA"/>
</dbReference>
<evidence type="ECO:0000256" key="1">
    <source>
        <dbReference type="SAM" id="Coils"/>
    </source>
</evidence>
<feature type="compositionally biased region" description="Gly residues" evidence="2">
    <location>
        <begin position="252"/>
        <end position="266"/>
    </location>
</feature>
<feature type="region of interest" description="Disordered" evidence="2">
    <location>
        <begin position="1"/>
        <end position="97"/>
    </location>
</feature>
<evidence type="ECO:0000256" key="2">
    <source>
        <dbReference type="SAM" id="MobiDB-lite"/>
    </source>
</evidence>
<feature type="transmembrane region" description="Helical" evidence="3">
    <location>
        <begin position="594"/>
        <end position="613"/>
    </location>
</feature>
<feature type="compositionally biased region" description="Low complexity" evidence="2">
    <location>
        <begin position="78"/>
        <end position="96"/>
    </location>
</feature>
<keyword evidence="3" id="KW-0472">Membrane</keyword>
<evidence type="ECO:0000256" key="3">
    <source>
        <dbReference type="SAM" id="Phobius"/>
    </source>
</evidence>
<keyword evidence="3" id="KW-0812">Transmembrane</keyword>